<dbReference type="PANTHER" id="PTHR30590">
    <property type="entry name" value="INNER MEMBRANE PROTEIN"/>
    <property type="match status" value="1"/>
</dbReference>
<dbReference type="Proteomes" id="UP000636891">
    <property type="component" value="Unassembled WGS sequence"/>
</dbReference>
<evidence type="ECO:0000259" key="2">
    <source>
        <dbReference type="Pfam" id="PF04235"/>
    </source>
</evidence>
<feature type="transmembrane region" description="Helical" evidence="1">
    <location>
        <begin position="104"/>
        <end position="136"/>
    </location>
</feature>
<feature type="transmembrane region" description="Helical" evidence="1">
    <location>
        <begin position="65"/>
        <end position="83"/>
    </location>
</feature>
<evidence type="ECO:0000256" key="1">
    <source>
        <dbReference type="SAM" id="Phobius"/>
    </source>
</evidence>
<name>A0ABR7CLW4_9BACT</name>
<dbReference type="EMBL" id="JACOOK010000003">
    <property type="protein sequence ID" value="MBC5616646.1"/>
    <property type="molecule type" value="Genomic_DNA"/>
</dbReference>
<keyword evidence="4" id="KW-1185">Reference proteome</keyword>
<keyword evidence="1" id="KW-0472">Membrane</keyword>
<reference evidence="3 4" key="1">
    <citation type="submission" date="2020-08" db="EMBL/GenBank/DDBJ databases">
        <title>Genome public.</title>
        <authorList>
            <person name="Liu C."/>
            <person name="Sun Q."/>
        </authorList>
    </citation>
    <scope>NUCLEOTIDE SEQUENCE [LARGE SCALE GENOMIC DNA]</scope>
    <source>
        <strain evidence="3 4">New-7</strain>
    </source>
</reference>
<keyword evidence="1" id="KW-0812">Transmembrane</keyword>
<accession>A0ABR7CLW4</accession>
<dbReference type="Pfam" id="PF04235">
    <property type="entry name" value="DUF418"/>
    <property type="match status" value="1"/>
</dbReference>
<feature type="transmembrane region" description="Helical" evidence="1">
    <location>
        <begin position="142"/>
        <end position="159"/>
    </location>
</feature>
<gene>
    <name evidence="3" type="ORF">H8S08_06380</name>
</gene>
<feature type="transmembrane region" description="Helical" evidence="1">
    <location>
        <begin position="305"/>
        <end position="325"/>
    </location>
</feature>
<organism evidence="3 4">
    <name type="scientific">Alistipes hominis</name>
    <dbReference type="NCBI Taxonomy" id="2763015"/>
    <lineage>
        <taxon>Bacteria</taxon>
        <taxon>Pseudomonadati</taxon>
        <taxon>Bacteroidota</taxon>
        <taxon>Bacteroidia</taxon>
        <taxon>Bacteroidales</taxon>
        <taxon>Rikenellaceae</taxon>
        <taxon>Alistipes</taxon>
    </lineage>
</organism>
<comment type="caution">
    <text evidence="3">The sequence shown here is derived from an EMBL/GenBank/DDBJ whole genome shotgun (WGS) entry which is preliminary data.</text>
</comment>
<evidence type="ECO:0000313" key="4">
    <source>
        <dbReference type="Proteomes" id="UP000636891"/>
    </source>
</evidence>
<dbReference type="InterPro" id="IPR007349">
    <property type="entry name" value="DUF418"/>
</dbReference>
<sequence>MGQNQTVKDNRITVIDALRGFALLGVVLVHMQQHYSIFNFGAFTPTEPAFPVLDEWIGWLTRNVLMGRFINIFAFLFGMSFFIQMDRAARKGVDFRQRFIWRMVILFLIGVVGSAFYSGDILSFYALFGLVLVLLYPLKTRVLVVVASLILIGAPRWISFGYDKIAAPRETTVVANAPETERVRAERPRQMADVAQETPSLANTIKSNLMDGRMRTLNYQFNWGGRGYLTFALFILGLVVGRIRFFETVHLHTRRNISLFVSFAAGAWIIGRMNGLLPQEHTSFMQGITPSATALFRMTLNDVNMVLFSAAITMGFVILYHMKGIGKCLNLLTPYGRMGLTNYEAQGIIGSIIFSLWGFGSIFGRWHATELFCLGIAFYIVQVVFSRIWLTYFKYGPLEWFWRSATYLKWQPFRK</sequence>
<keyword evidence="1" id="KW-1133">Transmembrane helix</keyword>
<protein>
    <submittedName>
        <fullName evidence="3">DUF418 domain-containing protein</fullName>
    </submittedName>
</protein>
<proteinExistence type="predicted"/>
<feature type="transmembrane region" description="Helical" evidence="1">
    <location>
        <begin position="371"/>
        <end position="390"/>
    </location>
</feature>
<dbReference type="InterPro" id="IPR052529">
    <property type="entry name" value="Bact_Transport_Assoc"/>
</dbReference>
<feature type="domain" description="DUF418" evidence="2">
    <location>
        <begin position="241"/>
        <end position="409"/>
    </location>
</feature>
<evidence type="ECO:0000313" key="3">
    <source>
        <dbReference type="EMBL" id="MBC5616646.1"/>
    </source>
</evidence>
<feature type="transmembrane region" description="Helical" evidence="1">
    <location>
        <begin position="345"/>
        <end position="364"/>
    </location>
</feature>
<dbReference type="PANTHER" id="PTHR30590:SF2">
    <property type="entry name" value="INNER MEMBRANE PROTEIN"/>
    <property type="match status" value="1"/>
</dbReference>
<feature type="transmembrane region" description="Helical" evidence="1">
    <location>
        <begin position="223"/>
        <end position="245"/>
    </location>
</feature>